<dbReference type="SUPFAM" id="SSF81301">
    <property type="entry name" value="Nucleotidyltransferase"/>
    <property type="match status" value="1"/>
</dbReference>
<accession>A0AAN1XVI7</accession>
<proteinExistence type="inferred from homology"/>
<evidence type="ECO:0000313" key="4">
    <source>
        <dbReference type="Proteomes" id="UP001317532"/>
    </source>
</evidence>
<organism evidence="3 4">
    <name type="scientific">Vulcanimicrobium alpinum</name>
    <dbReference type="NCBI Taxonomy" id="3016050"/>
    <lineage>
        <taxon>Bacteria</taxon>
        <taxon>Bacillati</taxon>
        <taxon>Vulcanimicrobiota</taxon>
        <taxon>Vulcanimicrobiia</taxon>
        <taxon>Vulcanimicrobiales</taxon>
        <taxon>Vulcanimicrobiaceae</taxon>
        <taxon>Vulcanimicrobium</taxon>
    </lineage>
</organism>
<gene>
    <name evidence="2 3" type="primary">rsfS</name>
    <name evidence="3" type="ORF">WPS_02790</name>
</gene>
<comment type="subcellular location">
    <subcellularLocation>
        <location evidence="2">Cytoplasm</location>
    </subcellularLocation>
</comment>
<dbReference type="PANTHER" id="PTHR21043">
    <property type="entry name" value="IOJAP SUPERFAMILY ORTHOLOG"/>
    <property type="match status" value="1"/>
</dbReference>
<evidence type="ECO:0000256" key="1">
    <source>
        <dbReference type="ARBA" id="ARBA00010574"/>
    </source>
</evidence>
<evidence type="ECO:0000313" key="3">
    <source>
        <dbReference type="EMBL" id="BDE05003.1"/>
    </source>
</evidence>
<name>A0AAN1XVI7_UNVUL</name>
<dbReference type="InterPro" id="IPR004394">
    <property type="entry name" value="Iojap/RsfS/C7orf30"/>
</dbReference>
<dbReference type="Gene3D" id="3.30.460.10">
    <property type="entry name" value="Beta Polymerase, domain 2"/>
    <property type="match status" value="1"/>
</dbReference>
<comment type="function">
    <text evidence="2">Functions as a ribosomal silencing factor. Interacts with ribosomal protein uL14 (rplN), blocking formation of intersubunit bridge B8. Prevents association of the 30S and 50S ribosomal subunits and the formation of functional ribosomes, thus repressing translation.</text>
</comment>
<comment type="subunit">
    <text evidence="2">Interacts with ribosomal protein uL14 (rplN).</text>
</comment>
<dbReference type="EMBL" id="AP025523">
    <property type="protein sequence ID" value="BDE05003.1"/>
    <property type="molecule type" value="Genomic_DNA"/>
</dbReference>
<dbReference type="RefSeq" id="WP_317996075.1">
    <property type="nucleotide sequence ID" value="NZ_AP025523.1"/>
</dbReference>
<dbReference type="InterPro" id="IPR043519">
    <property type="entry name" value="NT_sf"/>
</dbReference>
<dbReference type="AlphaFoldDB" id="A0AAN1XVI7"/>
<dbReference type="HAMAP" id="MF_01477">
    <property type="entry name" value="Iojap_RsfS"/>
    <property type="match status" value="1"/>
</dbReference>
<sequence>MRRRPSPPPAVTASGRNSALSELDLVSLVRAAAEDKKGEDLAVLDLDGRTIVADHFVVVTGRSAIQTRSIADAIVDAAEAAGLRPRLEGHADGGWILIDLGSVVAHVFTPDQRQFYNLERLWGRVAEARAEAQ</sequence>
<protein>
    <recommendedName>
        <fullName evidence="2">Ribosomal silencing factor RsfS</fullName>
    </recommendedName>
</protein>
<evidence type="ECO:0000256" key="2">
    <source>
        <dbReference type="HAMAP-Rule" id="MF_01477"/>
    </source>
</evidence>
<comment type="similarity">
    <text evidence="1 2">Belongs to the Iojap/RsfS family.</text>
</comment>
<dbReference type="PANTHER" id="PTHR21043:SF0">
    <property type="entry name" value="MITOCHONDRIAL ASSEMBLY OF RIBOSOMAL LARGE SUBUNIT PROTEIN 1"/>
    <property type="match status" value="1"/>
</dbReference>
<keyword evidence="2" id="KW-0963">Cytoplasm</keyword>
<keyword evidence="2" id="KW-0678">Repressor</keyword>
<reference evidence="3 4" key="1">
    <citation type="journal article" date="2022" name="ISME Commun">
        <title>Vulcanimicrobium alpinus gen. nov. sp. nov., the first cultivated representative of the candidate phylum 'Eremiobacterota', is a metabolically versatile aerobic anoxygenic phototroph.</title>
        <authorList>
            <person name="Yabe S."/>
            <person name="Muto K."/>
            <person name="Abe K."/>
            <person name="Yokota A."/>
            <person name="Staudigel H."/>
            <person name="Tebo B.M."/>
        </authorList>
    </citation>
    <scope>NUCLEOTIDE SEQUENCE [LARGE SCALE GENOMIC DNA]</scope>
    <source>
        <strain evidence="3 4">WC8-2</strain>
    </source>
</reference>
<keyword evidence="2" id="KW-0810">Translation regulation</keyword>
<dbReference type="KEGG" id="vab:WPS_02790"/>
<dbReference type="NCBIfam" id="TIGR00090">
    <property type="entry name" value="rsfS_iojap_ybeB"/>
    <property type="match status" value="1"/>
</dbReference>
<dbReference type="GO" id="GO:0043023">
    <property type="term" value="F:ribosomal large subunit binding"/>
    <property type="evidence" value="ECO:0007669"/>
    <property type="project" value="TreeGrafter"/>
</dbReference>
<keyword evidence="4" id="KW-1185">Reference proteome</keyword>
<dbReference type="Pfam" id="PF02410">
    <property type="entry name" value="RsfS"/>
    <property type="match status" value="1"/>
</dbReference>
<dbReference type="GO" id="GO:0005737">
    <property type="term" value="C:cytoplasm"/>
    <property type="evidence" value="ECO:0007669"/>
    <property type="project" value="UniProtKB-SubCell"/>
</dbReference>
<dbReference type="GO" id="GO:0090071">
    <property type="term" value="P:negative regulation of ribosome biogenesis"/>
    <property type="evidence" value="ECO:0007669"/>
    <property type="project" value="UniProtKB-UniRule"/>
</dbReference>
<dbReference type="GO" id="GO:0017148">
    <property type="term" value="P:negative regulation of translation"/>
    <property type="evidence" value="ECO:0007669"/>
    <property type="project" value="UniProtKB-UniRule"/>
</dbReference>
<dbReference type="GO" id="GO:0042256">
    <property type="term" value="P:cytosolic ribosome assembly"/>
    <property type="evidence" value="ECO:0007669"/>
    <property type="project" value="UniProtKB-UniRule"/>
</dbReference>
<dbReference type="Proteomes" id="UP001317532">
    <property type="component" value="Chromosome"/>
</dbReference>